<evidence type="ECO:0000313" key="2">
    <source>
        <dbReference type="EMBL" id="GAA2718625.1"/>
    </source>
</evidence>
<comment type="caution">
    <text evidence="2">The sequence shown here is derived from an EMBL/GenBank/DDBJ whole genome shotgun (WGS) entry which is preliminary data.</text>
</comment>
<sequence>MGRMRARIGFIAVWVATTAAGIGISWAGVGDALRGTALPTQDLAAKVPVHEGRPPASDPSQEAVSFGARSASPTASPPTRTPTARPTSKRPSVKPSSSRPDGNVRTYVVKSGRVVLSLSADSARLVSATPDNGFQAKVWRQEKWLRVDLTDGVKGSAVFAQWNGHAPLVQVYEY</sequence>
<proteinExistence type="predicted"/>
<dbReference type="Proteomes" id="UP001501842">
    <property type="component" value="Unassembled WGS sequence"/>
</dbReference>
<evidence type="ECO:0000313" key="3">
    <source>
        <dbReference type="Proteomes" id="UP001501842"/>
    </source>
</evidence>
<evidence type="ECO:0000256" key="1">
    <source>
        <dbReference type="SAM" id="MobiDB-lite"/>
    </source>
</evidence>
<gene>
    <name evidence="2" type="ORF">GCM10010439_01990</name>
</gene>
<keyword evidence="3" id="KW-1185">Reference proteome</keyword>
<reference evidence="3" key="1">
    <citation type="journal article" date="2019" name="Int. J. Syst. Evol. Microbiol.">
        <title>The Global Catalogue of Microorganisms (GCM) 10K type strain sequencing project: providing services to taxonomists for standard genome sequencing and annotation.</title>
        <authorList>
            <consortium name="The Broad Institute Genomics Platform"/>
            <consortium name="The Broad Institute Genome Sequencing Center for Infectious Disease"/>
            <person name="Wu L."/>
            <person name="Ma J."/>
        </authorList>
    </citation>
    <scope>NUCLEOTIDE SEQUENCE [LARGE SCALE GENOMIC DNA]</scope>
    <source>
        <strain evidence="3">JCM 8201</strain>
    </source>
</reference>
<feature type="region of interest" description="Disordered" evidence="1">
    <location>
        <begin position="49"/>
        <end position="104"/>
    </location>
</feature>
<name>A0ABP6GB29_9ACTN</name>
<evidence type="ECO:0008006" key="4">
    <source>
        <dbReference type="Google" id="ProtNLM"/>
    </source>
</evidence>
<accession>A0ABP6GB29</accession>
<organism evidence="2 3">
    <name type="scientific">Actinocorallia aurantiaca</name>
    <dbReference type="NCBI Taxonomy" id="46204"/>
    <lineage>
        <taxon>Bacteria</taxon>
        <taxon>Bacillati</taxon>
        <taxon>Actinomycetota</taxon>
        <taxon>Actinomycetes</taxon>
        <taxon>Streptosporangiales</taxon>
        <taxon>Thermomonosporaceae</taxon>
        <taxon>Actinocorallia</taxon>
    </lineage>
</organism>
<dbReference type="EMBL" id="BAAATZ010000002">
    <property type="protein sequence ID" value="GAA2718625.1"/>
    <property type="molecule type" value="Genomic_DNA"/>
</dbReference>
<protein>
    <recommendedName>
        <fullName evidence="4">Secreted protein</fullName>
    </recommendedName>
</protein>